<accession>A0A2W5N043</accession>
<protein>
    <submittedName>
        <fullName evidence="3">Uncharacterized protein</fullName>
    </submittedName>
</protein>
<proteinExistence type="predicted"/>
<evidence type="ECO:0000313" key="4">
    <source>
        <dbReference type="Proteomes" id="UP000249417"/>
    </source>
</evidence>
<reference evidence="3 4" key="1">
    <citation type="submission" date="2017-08" db="EMBL/GenBank/DDBJ databases">
        <title>Infants hospitalized years apart are colonized by the same room-sourced microbial strains.</title>
        <authorList>
            <person name="Brooks B."/>
            <person name="Olm M.R."/>
            <person name="Firek B.A."/>
            <person name="Baker R."/>
            <person name="Thomas B.C."/>
            <person name="Morowitz M.J."/>
            <person name="Banfield J.F."/>
        </authorList>
    </citation>
    <scope>NUCLEOTIDE SEQUENCE [LARGE SCALE GENOMIC DNA]</scope>
    <source>
        <strain evidence="3">S2_005_002_R2_29</strain>
    </source>
</reference>
<evidence type="ECO:0000313" key="3">
    <source>
        <dbReference type="EMBL" id="PZQ45769.1"/>
    </source>
</evidence>
<gene>
    <name evidence="3" type="ORF">DI551_06410</name>
</gene>
<evidence type="ECO:0000256" key="1">
    <source>
        <dbReference type="SAM" id="MobiDB-lite"/>
    </source>
</evidence>
<feature type="region of interest" description="Disordered" evidence="1">
    <location>
        <begin position="81"/>
        <end position="102"/>
    </location>
</feature>
<dbReference type="EMBL" id="QFQB01000039">
    <property type="protein sequence ID" value="PZQ45769.1"/>
    <property type="molecule type" value="Genomic_DNA"/>
</dbReference>
<feature type="chain" id="PRO_5016000201" evidence="2">
    <location>
        <begin position="21"/>
        <end position="102"/>
    </location>
</feature>
<comment type="caution">
    <text evidence="3">The sequence shown here is derived from an EMBL/GenBank/DDBJ whole genome shotgun (WGS) entry which is preliminary data.</text>
</comment>
<dbReference type="AlphaFoldDB" id="A0A2W5N043"/>
<organism evidence="3 4">
    <name type="scientific">Micavibrio aeruginosavorus</name>
    <dbReference type="NCBI Taxonomy" id="349221"/>
    <lineage>
        <taxon>Bacteria</taxon>
        <taxon>Pseudomonadati</taxon>
        <taxon>Bdellovibrionota</taxon>
        <taxon>Bdellovibrionia</taxon>
        <taxon>Bdellovibrionales</taxon>
        <taxon>Pseudobdellovibrionaceae</taxon>
        <taxon>Micavibrio</taxon>
    </lineage>
</organism>
<sequence length="102" mass="11466">MRYLFVMLFVLTGLATPALADRQVYSPYPQPTFANDPYGMAQQQAIVNSYRQTPNTYMVYPGREQYGQAYGSIPRHPGDYRDAVDRGSWTGGGSGSRSFDIR</sequence>
<evidence type="ECO:0000256" key="2">
    <source>
        <dbReference type="SAM" id="SignalP"/>
    </source>
</evidence>
<keyword evidence="2" id="KW-0732">Signal</keyword>
<dbReference type="Proteomes" id="UP000249417">
    <property type="component" value="Unassembled WGS sequence"/>
</dbReference>
<feature type="signal peptide" evidence="2">
    <location>
        <begin position="1"/>
        <end position="20"/>
    </location>
</feature>
<name>A0A2W5N043_9BACT</name>